<dbReference type="Gene3D" id="3.30.1330.60">
    <property type="entry name" value="OmpA-like domain"/>
    <property type="match status" value="1"/>
</dbReference>
<dbReference type="InterPro" id="IPR006665">
    <property type="entry name" value="OmpA-like"/>
</dbReference>
<sequence>MEEKLLYRSGSAKIEAKSFQSLNALCSVLQSTDYFIRVEGHTDNIPINNPEFPSNWELSTARAVNIVKYFVSEGDISPERLSAAGYADSKPVVPNVSKGNRAQNRRVEIILEFKEGKENG</sequence>
<dbReference type="CDD" id="cd07185">
    <property type="entry name" value="OmpA_C-like"/>
    <property type="match status" value="1"/>
</dbReference>
<name>X1U749_9ZZZZ</name>
<dbReference type="EMBL" id="BARW01035091">
    <property type="protein sequence ID" value="GAJ13378.1"/>
    <property type="molecule type" value="Genomic_DNA"/>
</dbReference>
<protein>
    <recommendedName>
        <fullName evidence="1">OmpA-like domain-containing protein</fullName>
    </recommendedName>
</protein>
<feature type="domain" description="OmpA-like" evidence="1">
    <location>
        <begin position="1"/>
        <end position="115"/>
    </location>
</feature>
<reference evidence="2" key="1">
    <citation type="journal article" date="2014" name="Front. Microbiol.">
        <title>High frequency of phylogenetically diverse reductive dehalogenase-homologous genes in deep subseafloor sedimentary metagenomes.</title>
        <authorList>
            <person name="Kawai M."/>
            <person name="Futagami T."/>
            <person name="Toyoda A."/>
            <person name="Takaki Y."/>
            <person name="Nishi S."/>
            <person name="Hori S."/>
            <person name="Arai W."/>
            <person name="Tsubouchi T."/>
            <person name="Morono Y."/>
            <person name="Uchiyama I."/>
            <person name="Ito T."/>
            <person name="Fujiyama A."/>
            <person name="Inagaki F."/>
            <person name="Takami H."/>
        </authorList>
    </citation>
    <scope>NUCLEOTIDE SEQUENCE</scope>
    <source>
        <strain evidence="2">Expedition CK06-06</strain>
    </source>
</reference>
<dbReference type="AlphaFoldDB" id="X1U749"/>
<proteinExistence type="predicted"/>
<dbReference type="Pfam" id="PF00691">
    <property type="entry name" value="OmpA"/>
    <property type="match status" value="1"/>
</dbReference>
<dbReference type="InterPro" id="IPR036737">
    <property type="entry name" value="OmpA-like_sf"/>
</dbReference>
<comment type="caution">
    <text evidence="2">The sequence shown here is derived from an EMBL/GenBank/DDBJ whole genome shotgun (WGS) entry which is preliminary data.</text>
</comment>
<accession>X1U749</accession>
<dbReference type="SUPFAM" id="SSF103088">
    <property type="entry name" value="OmpA-like"/>
    <property type="match status" value="1"/>
</dbReference>
<dbReference type="PANTHER" id="PTHR30329">
    <property type="entry name" value="STATOR ELEMENT OF FLAGELLAR MOTOR COMPLEX"/>
    <property type="match status" value="1"/>
</dbReference>
<evidence type="ECO:0000259" key="1">
    <source>
        <dbReference type="PROSITE" id="PS51123"/>
    </source>
</evidence>
<organism evidence="2">
    <name type="scientific">marine sediment metagenome</name>
    <dbReference type="NCBI Taxonomy" id="412755"/>
    <lineage>
        <taxon>unclassified sequences</taxon>
        <taxon>metagenomes</taxon>
        <taxon>ecological metagenomes</taxon>
    </lineage>
</organism>
<gene>
    <name evidence="2" type="ORF">S12H4_54816</name>
</gene>
<dbReference type="PANTHER" id="PTHR30329:SF21">
    <property type="entry name" value="LIPOPROTEIN YIAD-RELATED"/>
    <property type="match status" value="1"/>
</dbReference>
<evidence type="ECO:0000313" key="2">
    <source>
        <dbReference type="EMBL" id="GAJ13378.1"/>
    </source>
</evidence>
<dbReference type="InterPro" id="IPR050330">
    <property type="entry name" value="Bact_OuterMem_StrucFunc"/>
</dbReference>
<dbReference type="PROSITE" id="PS51123">
    <property type="entry name" value="OMPA_2"/>
    <property type="match status" value="1"/>
</dbReference>